<accession>A0A0D8XYV5</accession>
<reference evidence="1 2" key="1">
    <citation type="submission" date="2013-11" db="EMBL/GenBank/DDBJ databases">
        <title>Draft genome of the bovine lungworm Dictyocaulus viviparus.</title>
        <authorList>
            <person name="Mitreva M."/>
        </authorList>
    </citation>
    <scope>NUCLEOTIDE SEQUENCE [LARGE SCALE GENOMIC DNA]</scope>
    <source>
        <strain evidence="1 2">HannoverDv2000</strain>
    </source>
</reference>
<dbReference type="Proteomes" id="UP000053766">
    <property type="component" value="Unassembled WGS sequence"/>
</dbReference>
<sequence length="89" mass="10220">MTKLIPSLLNALCNYTATTMHSILRCNDLLKLCKFNKLRYYYFNSAIFFGSSECFFDVALVNFLHFLSFHEILPLVSLISSSSAFSYVN</sequence>
<dbReference type="AlphaFoldDB" id="A0A0D8XYV5"/>
<protein>
    <submittedName>
        <fullName evidence="1">Uncharacterized protein</fullName>
    </submittedName>
</protein>
<gene>
    <name evidence="1" type="ORF">DICVIV_06377</name>
</gene>
<evidence type="ECO:0000313" key="1">
    <source>
        <dbReference type="EMBL" id="KJH47536.1"/>
    </source>
</evidence>
<name>A0A0D8XYV5_DICVI</name>
<evidence type="ECO:0000313" key="2">
    <source>
        <dbReference type="Proteomes" id="UP000053766"/>
    </source>
</evidence>
<dbReference type="EMBL" id="KN716303">
    <property type="protein sequence ID" value="KJH47536.1"/>
    <property type="molecule type" value="Genomic_DNA"/>
</dbReference>
<organism evidence="1 2">
    <name type="scientific">Dictyocaulus viviparus</name>
    <name type="common">Bovine lungworm</name>
    <dbReference type="NCBI Taxonomy" id="29172"/>
    <lineage>
        <taxon>Eukaryota</taxon>
        <taxon>Metazoa</taxon>
        <taxon>Ecdysozoa</taxon>
        <taxon>Nematoda</taxon>
        <taxon>Chromadorea</taxon>
        <taxon>Rhabditida</taxon>
        <taxon>Rhabditina</taxon>
        <taxon>Rhabditomorpha</taxon>
        <taxon>Strongyloidea</taxon>
        <taxon>Metastrongylidae</taxon>
        <taxon>Dictyocaulus</taxon>
    </lineage>
</organism>
<reference evidence="2" key="2">
    <citation type="journal article" date="2016" name="Sci. Rep.">
        <title>Dictyocaulus viviparus genome, variome and transcriptome elucidate lungworm biology and support future intervention.</title>
        <authorList>
            <person name="McNulty S.N."/>
            <person name="Strube C."/>
            <person name="Rosa B.A."/>
            <person name="Martin J.C."/>
            <person name="Tyagi R."/>
            <person name="Choi Y.J."/>
            <person name="Wang Q."/>
            <person name="Hallsworth Pepin K."/>
            <person name="Zhang X."/>
            <person name="Ozersky P."/>
            <person name="Wilson R.K."/>
            <person name="Sternberg P.W."/>
            <person name="Gasser R.B."/>
            <person name="Mitreva M."/>
        </authorList>
    </citation>
    <scope>NUCLEOTIDE SEQUENCE [LARGE SCALE GENOMIC DNA]</scope>
    <source>
        <strain evidence="2">HannoverDv2000</strain>
    </source>
</reference>
<proteinExistence type="predicted"/>
<keyword evidence="2" id="KW-1185">Reference proteome</keyword>